<gene>
    <name evidence="2" type="ORF">SPHA_54470</name>
</gene>
<evidence type="ECO:0000313" key="2">
    <source>
        <dbReference type="EMBL" id="CAE1301539.1"/>
    </source>
</evidence>
<comment type="caution">
    <text evidence="2">The sequence shown here is derived from an EMBL/GenBank/DDBJ whole genome shotgun (WGS) entry which is preliminary data.</text>
</comment>
<dbReference type="PANTHER" id="PTHR12994">
    <property type="entry name" value="SECERNIN"/>
    <property type="match status" value="1"/>
</dbReference>
<proteinExistence type="inferred from homology"/>
<name>A0A812DMI0_ACAPH</name>
<reference evidence="2" key="1">
    <citation type="submission" date="2021-01" db="EMBL/GenBank/DDBJ databases">
        <authorList>
            <person name="Li R."/>
            <person name="Bekaert M."/>
        </authorList>
    </citation>
    <scope>NUCLEOTIDE SEQUENCE</scope>
    <source>
        <strain evidence="2">Farmed</strain>
    </source>
</reference>
<organism evidence="2 3">
    <name type="scientific">Acanthosepion pharaonis</name>
    <name type="common">Pharaoh cuttlefish</name>
    <name type="synonym">Sepia pharaonis</name>
    <dbReference type="NCBI Taxonomy" id="158019"/>
    <lineage>
        <taxon>Eukaryota</taxon>
        <taxon>Metazoa</taxon>
        <taxon>Spiralia</taxon>
        <taxon>Lophotrochozoa</taxon>
        <taxon>Mollusca</taxon>
        <taxon>Cephalopoda</taxon>
        <taxon>Coleoidea</taxon>
        <taxon>Decapodiformes</taxon>
        <taxon>Sepiida</taxon>
        <taxon>Sepiina</taxon>
        <taxon>Sepiidae</taxon>
        <taxon>Acanthosepion</taxon>
    </lineage>
</organism>
<protein>
    <submittedName>
        <fullName evidence="2">SCRN</fullName>
    </submittedName>
</protein>
<accession>A0A812DMI0</accession>
<dbReference type="AlphaFoldDB" id="A0A812DMI0"/>
<keyword evidence="3" id="KW-1185">Reference proteome</keyword>
<dbReference type="Proteomes" id="UP000597762">
    <property type="component" value="Unassembled WGS sequence"/>
</dbReference>
<dbReference type="Pfam" id="PF03577">
    <property type="entry name" value="Peptidase_C69"/>
    <property type="match status" value="1"/>
</dbReference>
<dbReference type="OrthoDB" id="5175656at2759"/>
<dbReference type="GO" id="GO:0016805">
    <property type="term" value="F:dipeptidase activity"/>
    <property type="evidence" value="ECO:0007669"/>
    <property type="project" value="InterPro"/>
</dbReference>
<evidence type="ECO:0000256" key="1">
    <source>
        <dbReference type="ARBA" id="ARBA00005705"/>
    </source>
</evidence>
<dbReference type="GO" id="GO:0006508">
    <property type="term" value="P:proteolysis"/>
    <property type="evidence" value="ECO:0007669"/>
    <property type="project" value="InterPro"/>
</dbReference>
<dbReference type="GO" id="GO:0070004">
    <property type="term" value="F:cysteine-type exopeptidase activity"/>
    <property type="evidence" value="ECO:0007669"/>
    <property type="project" value="InterPro"/>
</dbReference>
<evidence type="ECO:0000313" key="3">
    <source>
        <dbReference type="Proteomes" id="UP000597762"/>
    </source>
</evidence>
<dbReference type="InterPro" id="IPR005322">
    <property type="entry name" value="Peptidase_C69"/>
</dbReference>
<comment type="similarity">
    <text evidence="1">Belongs to the peptidase C69 family. Secernin subfamily.</text>
</comment>
<dbReference type="Gene3D" id="3.60.60.10">
    <property type="entry name" value="Penicillin V Acylase, Chain A"/>
    <property type="match status" value="1"/>
</dbReference>
<dbReference type="PANTHER" id="PTHR12994:SF17">
    <property type="entry name" value="LD30995P"/>
    <property type="match status" value="1"/>
</dbReference>
<dbReference type="EMBL" id="CAHIKZ030003537">
    <property type="protein sequence ID" value="CAE1301539.1"/>
    <property type="molecule type" value="Genomic_DNA"/>
</dbReference>
<sequence length="298" mass="33052">MGSNEHSVCVGCTAVWTKMCSEGADNSQPKLLGIDLVRLALERAKTSREAVEVITTLLEKYGQGGECYENQDFQDWKHNNSFLLVDRNEAWVLDTAGQHWAAKKVTEGVCNLSSQLRVGKNPDLKTDELEDKTEKLGFWSTDKGDLDFSAAYSADFPGLIEKNIQPPMKRYEKGKILMEENANGSFSLENMFKILREEECLNMTGQLMTTSSQVSVLQPEDSHIPNTHWFTATPNTYLSVFKPFIFCPGADIGSGIGLNCSSKSHSFIYSVNKFGTSVITPLSLSLSLSLSLMLPLQL</sequence>